<dbReference type="EMBL" id="MU839049">
    <property type="protein sequence ID" value="KAK1761848.1"/>
    <property type="molecule type" value="Genomic_DNA"/>
</dbReference>
<dbReference type="GeneID" id="85312574"/>
<accession>A0AAJ0FFY4</accession>
<gene>
    <name evidence="1" type="ORF">QBC33DRAFT_553297</name>
</gene>
<organism evidence="1 2">
    <name type="scientific">Phialemonium atrogriseum</name>
    <dbReference type="NCBI Taxonomy" id="1093897"/>
    <lineage>
        <taxon>Eukaryota</taxon>
        <taxon>Fungi</taxon>
        <taxon>Dikarya</taxon>
        <taxon>Ascomycota</taxon>
        <taxon>Pezizomycotina</taxon>
        <taxon>Sordariomycetes</taxon>
        <taxon>Sordariomycetidae</taxon>
        <taxon>Cephalothecales</taxon>
        <taxon>Cephalothecaceae</taxon>
        <taxon>Phialemonium</taxon>
    </lineage>
</organism>
<protein>
    <submittedName>
        <fullName evidence="1">Uncharacterized protein</fullName>
    </submittedName>
</protein>
<sequence length="71" mass="7757">MFNAALTDNGGQTCQLTNKYVGLICADNYFVELSCRAGYSASFNFDTGVVTYRYSNFDGSFGTTTSSYQTT</sequence>
<proteinExistence type="predicted"/>
<evidence type="ECO:0000313" key="1">
    <source>
        <dbReference type="EMBL" id="KAK1761848.1"/>
    </source>
</evidence>
<name>A0AAJ0FFY4_9PEZI</name>
<dbReference type="AlphaFoldDB" id="A0AAJ0FFY4"/>
<dbReference type="RefSeq" id="XP_060278061.1">
    <property type="nucleotide sequence ID" value="XM_060429387.1"/>
</dbReference>
<reference evidence="1" key="1">
    <citation type="submission" date="2023-06" db="EMBL/GenBank/DDBJ databases">
        <title>Genome-scale phylogeny and comparative genomics of the fungal order Sordariales.</title>
        <authorList>
            <consortium name="Lawrence Berkeley National Laboratory"/>
            <person name="Hensen N."/>
            <person name="Bonometti L."/>
            <person name="Westerberg I."/>
            <person name="Brannstrom I.O."/>
            <person name="Guillou S."/>
            <person name="Cros-Aarteil S."/>
            <person name="Calhoun S."/>
            <person name="Haridas S."/>
            <person name="Kuo A."/>
            <person name="Mondo S."/>
            <person name="Pangilinan J."/>
            <person name="Riley R."/>
            <person name="Labutti K."/>
            <person name="Andreopoulos B."/>
            <person name="Lipzen A."/>
            <person name="Chen C."/>
            <person name="Yanf M."/>
            <person name="Daum C."/>
            <person name="Ng V."/>
            <person name="Clum A."/>
            <person name="Steindorff A."/>
            <person name="Ohm R."/>
            <person name="Martin F."/>
            <person name="Silar P."/>
            <person name="Natvig D."/>
            <person name="Lalanne C."/>
            <person name="Gautier V."/>
            <person name="Ament-Velasquez S.L."/>
            <person name="Kruys A."/>
            <person name="Hutchinson M.I."/>
            <person name="Powell A.J."/>
            <person name="Barry K."/>
            <person name="Miller A.N."/>
            <person name="Grigoriev I.V."/>
            <person name="Debuchy R."/>
            <person name="Gladieux P."/>
            <person name="Thoren M.H."/>
            <person name="Johannesson H."/>
        </authorList>
    </citation>
    <scope>NUCLEOTIDE SEQUENCE</scope>
    <source>
        <strain evidence="1">8032-3</strain>
    </source>
</reference>
<dbReference type="Proteomes" id="UP001244011">
    <property type="component" value="Unassembled WGS sequence"/>
</dbReference>
<comment type="caution">
    <text evidence="1">The sequence shown here is derived from an EMBL/GenBank/DDBJ whole genome shotgun (WGS) entry which is preliminary data.</text>
</comment>
<keyword evidence="2" id="KW-1185">Reference proteome</keyword>
<evidence type="ECO:0000313" key="2">
    <source>
        <dbReference type="Proteomes" id="UP001244011"/>
    </source>
</evidence>